<proteinExistence type="predicted"/>
<organism evidence="1 2">
    <name type="scientific">Cercospora beticola</name>
    <name type="common">Sugarbeet leaf spot fungus</name>
    <dbReference type="NCBI Taxonomy" id="122368"/>
    <lineage>
        <taxon>Eukaryota</taxon>
        <taxon>Fungi</taxon>
        <taxon>Dikarya</taxon>
        <taxon>Ascomycota</taxon>
        <taxon>Pezizomycotina</taxon>
        <taxon>Dothideomycetes</taxon>
        <taxon>Dothideomycetidae</taxon>
        <taxon>Mycosphaerellales</taxon>
        <taxon>Mycosphaerellaceae</taxon>
        <taxon>Cercospora</taxon>
    </lineage>
</organism>
<dbReference type="AlphaFoldDB" id="A0A2G5HR90"/>
<evidence type="ECO:0000313" key="2">
    <source>
        <dbReference type="Proteomes" id="UP000230605"/>
    </source>
</evidence>
<name>A0A2G5HR90_CERBT</name>
<reference evidence="1 2" key="1">
    <citation type="submission" date="2015-10" db="EMBL/GenBank/DDBJ databases">
        <title>The cercosporin biosynthetic gene cluster was horizontally transferred to several fungal lineages and shown to be expanded in Cercospora beticola based on microsynteny with recipient genomes.</title>
        <authorList>
            <person name="De Jonge R."/>
            <person name="Ebert M.K."/>
            <person name="Suttle J.C."/>
            <person name="Jurick Ii W.M."/>
            <person name="Secor G.A."/>
            <person name="Thomma B.P."/>
            <person name="Van De Peer Y."/>
            <person name="Bolton M.D."/>
        </authorList>
    </citation>
    <scope>NUCLEOTIDE SEQUENCE [LARGE SCALE GENOMIC DNA]</scope>
    <source>
        <strain evidence="1 2">09-40</strain>
    </source>
</reference>
<protein>
    <submittedName>
        <fullName evidence="1">Uncharacterized protein</fullName>
    </submittedName>
</protein>
<dbReference type="Proteomes" id="UP000230605">
    <property type="component" value="Chromosome 6"/>
</dbReference>
<comment type="caution">
    <text evidence="1">The sequence shown here is derived from an EMBL/GenBank/DDBJ whole genome shotgun (WGS) entry which is preliminary data.</text>
</comment>
<dbReference type="EMBL" id="LKMD01000104">
    <property type="protein sequence ID" value="PIA95061.1"/>
    <property type="molecule type" value="Genomic_DNA"/>
</dbReference>
<gene>
    <name evidence="1" type="ORF">CB0940_08973</name>
</gene>
<sequence>MVGPRYQRARFGATSSDHLHDTVVREKRASRTHCRRPLGAHGPSRALFDVRCSGPPAKNCTPLAERHRCVDAVIGAQACITRAKATHSRPAKGCESAPL</sequence>
<accession>A0A2G5HR90</accession>
<evidence type="ECO:0000313" key="1">
    <source>
        <dbReference type="EMBL" id="PIA95061.1"/>
    </source>
</evidence>